<dbReference type="RefSeq" id="WP_124954771.1">
    <property type="nucleotide sequence ID" value="NZ_RRCH01000019.1"/>
</dbReference>
<comment type="caution">
    <text evidence="3">The sequence shown here is derived from an EMBL/GenBank/DDBJ whole genome shotgun (WGS) entry which is preliminary data.</text>
</comment>
<accession>A0A3P3RCR7</accession>
<dbReference type="Proteomes" id="UP000282322">
    <property type="component" value="Unassembled WGS sequence"/>
</dbReference>
<reference evidence="3 4" key="1">
    <citation type="submission" date="2018-11" db="EMBL/GenBank/DDBJ databases">
        <title>Taxonoimc description of Halomarina strain SPP-AMP-1.</title>
        <authorList>
            <person name="Pal Y."/>
            <person name="Srinivasana K."/>
            <person name="Verma A."/>
            <person name="Kumar P."/>
        </authorList>
    </citation>
    <scope>NUCLEOTIDE SEQUENCE [LARGE SCALE GENOMIC DNA]</scope>
    <source>
        <strain evidence="3 4">SPP-AMP-1</strain>
    </source>
</reference>
<organism evidence="3 4">
    <name type="scientific">Halocatena pleomorpha</name>
    <dbReference type="NCBI Taxonomy" id="1785090"/>
    <lineage>
        <taxon>Archaea</taxon>
        <taxon>Methanobacteriati</taxon>
        <taxon>Methanobacteriota</taxon>
        <taxon>Stenosarchaea group</taxon>
        <taxon>Halobacteria</taxon>
        <taxon>Halobacteriales</taxon>
        <taxon>Natronomonadaceae</taxon>
        <taxon>Halocatena</taxon>
    </lineage>
</organism>
<dbReference type="InterPro" id="IPR011089">
    <property type="entry name" value="GmrSD_C"/>
</dbReference>
<sequence length="616" mass="72378">MTYQSMQIANIIPDINNQFFLPGIQREFVWNTDQIIQLFDSVIRGYPIGSFLFWNVRGKVAKERIKYEFIKHYITEGVYPAEFDDRNFRNPKVRDEYSEGLPNKLTLVLDGQQRLSSFYIGLKGSLTDRGYNQRKKKPDSWDRKKLYMNLLFDNATVMDNEFGLKYMLEFKEPKPSHSETEYWFFVGDILDIESRDDAYERTDEIMNELEMVGIDGIERSNIQRNLNDLWQTFHERNIINYYELGTKHNDDILDIFIRANDGGTQLSKEEMMLSVATAEWSKSNNPTDARKKVTTLVDKLNNYYPNSNFNFATNFVLRSLLVATGLRSKYDMQAFSSDNLQEMKSTFEEDEFEGSFFKALDLIKSYGLDGRSVSSTVAIIPIVYFFYLNKNYNLSWESKQGRKTRAKIFYWLSTTLLKGSYTQSGHQVMTVTQDAIEAAPRGVFPLESLHHELLAMGKPITFLEEEAREMLQSLKYRDRHAKIFLSLLYFPDPASEHETFEIDHIFPRSELTERNLIEDYDMNVTQAKRYDSLRDSILNLQLLTPEENAEKADRPYNEWLQSRHESQLNRHYIPQDDNQDLYTVAQFEDFLNQRKELIVSEIIEMSNKIEELFDSS</sequence>
<feature type="domain" description="GmrSD restriction endonucleases C-terminal" evidence="2">
    <location>
        <begin position="490"/>
        <end position="561"/>
    </location>
</feature>
<dbReference type="PANTHER" id="PTHR37292">
    <property type="entry name" value="VNG6097C"/>
    <property type="match status" value="1"/>
</dbReference>
<protein>
    <submittedName>
        <fullName evidence="3">DUF262 domain-containing protein</fullName>
    </submittedName>
</protein>
<dbReference type="EMBL" id="RRCH01000019">
    <property type="protein sequence ID" value="RRJ30738.1"/>
    <property type="molecule type" value="Genomic_DNA"/>
</dbReference>
<keyword evidence="4" id="KW-1185">Reference proteome</keyword>
<evidence type="ECO:0000259" key="1">
    <source>
        <dbReference type="Pfam" id="PF03235"/>
    </source>
</evidence>
<dbReference type="AlphaFoldDB" id="A0A3P3RCR7"/>
<feature type="domain" description="GmrSD restriction endonucleases N-terminal" evidence="1">
    <location>
        <begin position="9"/>
        <end position="273"/>
    </location>
</feature>
<evidence type="ECO:0000259" key="2">
    <source>
        <dbReference type="Pfam" id="PF07510"/>
    </source>
</evidence>
<dbReference type="PANTHER" id="PTHR37292:SF2">
    <property type="entry name" value="DUF262 DOMAIN-CONTAINING PROTEIN"/>
    <property type="match status" value="1"/>
</dbReference>
<dbReference type="OrthoDB" id="240912at2157"/>
<gene>
    <name evidence="3" type="ORF">EIK79_08885</name>
</gene>
<dbReference type="Pfam" id="PF03235">
    <property type="entry name" value="GmrSD_N"/>
    <property type="match status" value="1"/>
</dbReference>
<evidence type="ECO:0000313" key="3">
    <source>
        <dbReference type="EMBL" id="RRJ30738.1"/>
    </source>
</evidence>
<dbReference type="Pfam" id="PF07510">
    <property type="entry name" value="GmrSD_C"/>
    <property type="match status" value="1"/>
</dbReference>
<proteinExistence type="predicted"/>
<evidence type="ECO:0000313" key="4">
    <source>
        <dbReference type="Proteomes" id="UP000282322"/>
    </source>
</evidence>
<name>A0A3P3RCR7_9EURY</name>
<dbReference type="InterPro" id="IPR004919">
    <property type="entry name" value="GmrSD_N"/>
</dbReference>